<dbReference type="NCBIfam" id="TIGR03291">
    <property type="entry name" value="methan_mark_17"/>
    <property type="match status" value="1"/>
</dbReference>
<dbReference type="KEGG" id="mfv:Mfer_1181"/>
<dbReference type="InterPro" id="IPR016762">
    <property type="entry name" value="Methan_mark_17"/>
</dbReference>
<gene>
    <name evidence="1" type="ordered locus">Mfer_1181</name>
</gene>
<dbReference type="AlphaFoldDB" id="E3GWP8"/>
<evidence type="ECO:0000313" key="2">
    <source>
        <dbReference type="Proteomes" id="UP000002315"/>
    </source>
</evidence>
<sequence>MIKIECYDKKGVEAYDLIVRQTIQDLQLIHAIRNLRIFMDPREPVFIIIVEPEKTPGPVYLDDICSWEYKGPNLYINVENETYLPDLLRKLRELGMDEKVSQPSRFEIIIEDAEIDPKKFIVRDPAEILRMKIYDAIFRIIPEGFRVIENISTDELIGMVCSDTTLKEEWIKKGKAMIEEMRR</sequence>
<dbReference type="PIRSF" id="PIRSF019464">
    <property type="entry name" value="UCP019464"/>
    <property type="match status" value="1"/>
</dbReference>
<accession>E3GWP8</accession>
<dbReference type="Pfam" id="PF09886">
    <property type="entry name" value="DUF2113"/>
    <property type="match status" value="1"/>
</dbReference>
<protein>
    <submittedName>
        <fullName evidence="1">Methanogenesis marker protein 17</fullName>
    </submittedName>
</protein>
<organism evidence="1 2">
    <name type="scientific">Methanothermus fervidus (strain ATCC 43054 / DSM 2088 / JCM 10308 / V24 S)</name>
    <dbReference type="NCBI Taxonomy" id="523846"/>
    <lineage>
        <taxon>Archaea</taxon>
        <taxon>Methanobacteriati</taxon>
        <taxon>Methanobacteriota</taxon>
        <taxon>Methanomada group</taxon>
        <taxon>Methanobacteria</taxon>
        <taxon>Methanobacteriales</taxon>
        <taxon>Methanothermaceae</taxon>
        <taxon>Methanothermus</taxon>
    </lineage>
</organism>
<keyword evidence="2" id="KW-1185">Reference proteome</keyword>
<evidence type="ECO:0000313" key="1">
    <source>
        <dbReference type="EMBL" id="ADP77967.1"/>
    </source>
</evidence>
<name>E3GWP8_METFV</name>
<dbReference type="HOGENOM" id="CLU_121275_0_0_2"/>
<dbReference type="EMBL" id="CP002278">
    <property type="protein sequence ID" value="ADP77967.1"/>
    <property type="molecule type" value="Genomic_DNA"/>
</dbReference>
<dbReference type="Proteomes" id="UP000002315">
    <property type="component" value="Chromosome"/>
</dbReference>
<reference evidence="1 2" key="1">
    <citation type="journal article" date="2010" name="Stand. Genomic Sci.">
        <title>Complete genome sequence of Methanothermus fervidus type strain (V24S).</title>
        <authorList>
            <person name="Anderson I."/>
            <person name="Djao O.D."/>
            <person name="Misra M."/>
            <person name="Chertkov O."/>
            <person name="Nolan M."/>
            <person name="Lucas S."/>
            <person name="Lapidus A."/>
            <person name="Del Rio T.G."/>
            <person name="Tice H."/>
            <person name="Cheng J.F."/>
            <person name="Tapia R."/>
            <person name="Han C."/>
            <person name="Goodwin L."/>
            <person name="Pitluck S."/>
            <person name="Liolios K."/>
            <person name="Ivanova N."/>
            <person name="Mavromatis K."/>
            <person name="Mikhailova N."/>
            <person name="Pati A."/>
            <person name="Brambilla E."/>
            <person name="Chen A."/>
            <person name="Palaniappan K."/>
            <person name="Land M."/>
            <person name="Hauser L."/>
            <person name="Chang Y.J."/>
            <person name="Jeffries C.D."/>
            <person name="Sikorski J."/>
            <person name="Spring S."/>
            <person name="Rohde M."/>
            <person name="Eichinger K."/>
            <person name="Huber H."/>
            <person name="Wirth R."/>
            <person name="Goker M."/>
            <person name="Detter J.C."/>
            <person name="Woyke T."/>
            <person name="Bristow J."/>
            <person name="Eisen J.A."/>
            <person name="Markowitz V."/>
            <person name="Hugenholtz P."/>
            <person name="Klenk H.P."/>
            <person name="Kyrpides N.C."/>
        </authorList>
    </citation>
    <scope>NUCLEOTIDE SEQUENCE [LARGE SCALE GENOMIC DNA]</scope>
    <source>
        <strain evidence="2">ATCC 43054 / DSM 2088 / JCM 10308 / V24 S</strain>
    </source>
</reference>
<dbReference type="STRING" id="523846.Mfer_1181"/>
<proteinExistence type="predicted"/>